<feature type="domain" description="Peptidoglycan binding-like" evidence="1">
    <location>
        <begin position="213"/>
        <end position="267"/>
    </location>
</feature>
<accession>A0AA97BAU0</accession>
<dbReference type="RefSeq" id="WP_316788955.1">
    <property type="nucleotide sequence ID" value="NZ_CP053540.1"/>
</dbReference>
<sequence>MKLPALGSLGSAQGRAVLIAQASSCLYVKGDRSLVAPVLPAFKLRSSAPAIARQFRSKATLVSMFGLMAALGSGCGPAQILNPTTDPNPSPTAALRASGGLVIPSPAPTASSPQDSITRKLGDRGFRVRQIQQQLIRRGYLRADYPMDQGDRYGNRYDEETAAAVVEFQKQVVGLPATGEATEATQVMLDLIPVPLLSDGLPWGPVKPGDIKQSVGTLQERLTRLGDFTGSIDWNYGSTTEAAVRNFQLECQCGLEPDGIANQITRSMILIRLKQQEETRQSCQP</sequence>
<organism evidence="2">
    <name type="scientific">Thermoleptolyngbya oregonensis NK1-22</name>
    <dbReference type="NCBI Taxonomy" id="2547457"/>
    <lineage>
        <taxon>Bacteria</taxon>
        <taxon>Bacillati</taxon>
        <taxon>Cyanobacteriota</taxon>
        <taxon>Cyanophyceae</taxon>
        <taxon>Oculatellales</taxon>
        <taxon>Oculatellaceae</taxon>
        <taxon>Thermoleptolyngbya</taxon>
    </lineage>
</organism>
<dbReference type="Pfam" id="PF01471">
    <property type="entry name" value="PG_binding_1"/>
    <property type="match status" value="2"/>
</dbReference>
<dbReference type="InterPro" id="IPR036365">
    <property type="entry name" value="PGBD-like_sf"/>
</dbReference>
<dbReference type="AlphaFoldDB" id="A0AA97BAU0"/>
<evidence type="ECO:0000259" key="1">
    <source>
        <dbReference type="Pfam" id="PF01471"/>
    </source>
</evidence>
<reference evidence="2" key="1">
    <citation type="submission" date="2020-05" db="EMBL/GenBank/DDBJ databases">
        <authorList>
            <person name="Zhu T."/>
            <person name="Keshari N."/>
            <person name="Lu X."/>
        </authorList>
    </citation>
    <scope>NUCLEOTIDE SEQUENCE</scope>
    <source>
        <strain evidence="2">NK1-22</strain>
    </source>
</reference>
<name>A0AA97BAU0_9CYAN</name>
<feature type="domain" description="Peptidoglycan binding-like" evidence="1">
    <location>
        <begin position="127"/>
        <end position="187"/>
    </location>
</feature>
<protein>
    <submittedName>
        <fullName evidence="2">Peptidoglycan-binding protein</fullName>
    </submittedName>
</protein>
<dbReference type="EMBL" id="CP053540">
    <property type="protein sequence ID" value="WOB45220.1"/>
    <property type="molecule type" value="Genomic_DNA"/>
</dbReference>
<dbReference type="InterPro" id="IPR002477">
    <property type="entry name" value="Peptidoglycan-bd-like"/>
</dbReference>
<evidence type="ECO:0000313" key="2">
    <source>
        <dbReference type="EMBL" id="WOB45220.1"/>
    </source>
</evidence>
<dbReference type="SUPFAM" id="SSF47090">
    <property type="entry name" value="PGBD-like"/>
    <property type="match status" value="2"/>
</dbReference>
<dbReference type="InterPro" id="IPR036366">
    <property type="entry name" value="PGBDSf"/>
</dbReference>
<dbReference type="KEGG" id="tog:HNI00_20325"/>
<proteinExistence type="predicted"/>
<dbReference type="Gene3D" id="1.10.101.10">
    <property type="entry name" value="PGBD-like superfamily/PGBD"/>
    <property type="match status" value="2"/>
</dbReference>
<gene>
    <name evidence="2" type="ORF">HNI00_20325</name>
</gene>